<reference evidence="2 3" key="1">
    <citation type="submission" date="2023-02" db="EMBL/GenBank/DDBJ databases">
        <title>Bacterial whole genome sequence for Curvibacter sp. HBC28.</title>
        <authorList>
            <person name="Le V."/>
            <person name="Ko S.-R."/>
            <person name="Ahn C.-Y."/>
            <person name="Oh H.-M."/>
        </authorList>
    </citation>
    <scope>NUCLEOTIDE SEQUENCE [LARGE SCALE GENOMIC DNA]</scope>
    <source>
        <strain evidence="2 3">HBC28</strain>
    </source>
</reference>
<evidence type="ECO:0000313" key="3">
    <source>
        <dbReference type="Proteomes" id="UP001528672"/>
    </source>
</evidence>
<name>A0ABT5MCA0_9BURK</name>
<evidence type="ECO:0000259" key="1">
    <source>
        <dbReference type="Pfam" id="PF04993"/>
    </source>
</evidence>
<comment type="caution">
    <text evidence="2">The sequence shown here is derived from an EMBL/GenBank/DDBJ whole genome shotgun (WGS) entry which is preliminary data.</text>
</comment>
<dbReference type="Pfam" id="PF04993">
    <property type="entry name" value="TfoX_N"/>
    <property type="match status" value="1"/>
</dbReference>
<sequence length="114" mass="12664">MATRQSTIDHLLDLLAAAGPVSARKMFGEYCLYLAGKPVGLVCDEQLFLKPTEAARPLLKSADERPPYPGGKPYFHIDPDHWDERDWLVELVRTTALALPEPVAKPPTKRLRGG</sequence>
<keyword evidence="3" id="KW-1185">Reference proteome</keyword>
<dbReference type="SUPFAM" id="SSF159894">
    <property type="entry name" value="YgaC/TfoX-N like"/>
    <property type="match status" value="1"/>
</dbReference>
<dbReference type="Gene3D" id="3.30.1460.30">
    <property type="entry name" value="YgaC/TfoX-N like chaperone"/>
    <property type="match status" value="1"/>
</dbReference>
<dbReference type="InterPro" id="IPR007076">
    <property type="entry name" value="TfoX_N"/>
</dbReference>
<dbReference type="EMBL" id="JAQSIO010000001">
    <property type="protein sequence ID" value="MDD0813542.1"/>
    <property type="molecule type" value="Genomic_DNA"/>
</dbReference>
<proteinExistence type="predicted"/>
<protein>
    <submittedName>
        <fullName evidence="2">TfoX/Sxy family protein</fullName>
    </submittedName>
</protein>
<accession>A0ABT5MCA0</accession>
<evidence type="ECO:0000313" key="2">
    <source>
        <dbReference type="EMBL" id="MDD0813542.1"/>
    </source>
</evidence>
<dbReference type="Proteomes" id="UP001528672">
    <property type="component" value="Unassembled WGS sequence"/>
</dbReference>
<feature type="domain" description="TfoX N-terminal" evidence="1">
    <location>
        <begin position="13"/>
        <end position="95"/>
    </location>
</feature>
<dbReference type="RefSeq" id="WP_273925060.1">
    <property type="nucleotide sequence ID" value="NZ_JAQSIO010000001.1"/>
</dbReference>
<gene>
    <name evidence="2" type="ORF">PSQ39_02745</name>
</gene>
<organism evidence="2 3">
    <name type="scientific">Curvibacter microcysteis</name>
    <dbReference type="NCBI Taxonomy" id="3026419"/>
    <lineage>
        <taxon>Bacteria</taxon>
        <taxon>Pseudomonadati</taxon>
        <taxon>Pseudomonadota</taxon>
        <taxon>Betaproteobacteria</taxon>
        <taxon>Burkholderiales</taxon>
        <taxon>Comamonadaceae</taxon>
        <taxon>Curvibacter</taxon>
    </lineage>
</organism>